<feature type="region of interest" description="Disordered" evidence="1">
    <location>
        <begin position="1"/>
        <end position="27"/>
    </location>
</feature>
<dbReference type="KEGG" id="mdu:MDUV_29830"/>
<dbReference type="Proteomes" id="UP000467006">
    <property type="component" value="Chromosome"/>
</dbReference>
<reference evidence="2 3" key="1">
    <citation type="journal article" date="2019" name="Emerg. Microbes Infect.">
        <title>Comprehensive subspecies identification of 175 nontuberculous mycobacteria species based on 7547 genomic profiles.</title>
        <authorList>
            <person name="Matsumoto Y."/>
            <person name="Kinjo T."/>
            <person name="Motooka D."/>
            <person name="Nabeya D."/>
            <person name="Jung N."/>
            <person name="Uechi K."/>
            <person name="Horii T."/>
            <person name="Iida T."/>
            <person name="Fujita J."/>
            <person name="Nakamura S."/>
        </authorList>
    </citation>
    <scope>NUCLEOTIDE SEQUENCE [LARGE SCALE GENOMIC DNA]</scope>
    <source>
        <strain evidence="2 3">JCM 6396</strain>
    </source>
</reference>
<evidence type="ECO:0000256" key="1">
    <source>
        <dbReference type="SAM" id="MobiDB-lite"/>
    </source>
</evidence>
<protein>
    <submittedName>
        <fullName evidence="2">Uncharacterized protein</fullName>
    </submittedName>
</protein>
<keyword evidence="3" id="KW-1185">Reference proteome</keyword>
<sequence length="55" mass="5449">MSSVWSDGSEVRASSESSAAVSLDSPVSDSVALDSVALVDVEESDSVGSAEATAD</sequence>
<evidence type="ECO:0000313" key="3">
    <source>
        <dbReference type="Proteomes" id="UP000467006"/>
    </source>
</evidence>
<accession>A0A7I7K245</accession>
<dbReference type="AlphaFoldDB" id="A0A7I7K245"/>
<evidence type="ECO:0000313" key="2">
    <source>
        <dbReference type="EMBL" id="BBX18123.1"/>
    </source>
</evidence>
<organism evidence="2 3">
    <name type="scientific">Mycolicibacterium duvalii</name>
    <dbReference type="NCBI Taxonomy" id="39688"/>
    <lineage>
        <taxon>Bacteria</taxon>
        <taxon>Bacillati</taxon>
        <taxon>Actinomycetota</taxon>
        <taxon>Actinomycetes</taxon>
        <taxon>Mycobacteriales</taxon>
        <taxon>Mycobacteriaceae</taxon>
        <taxon>Mycolicibacterium</taxon>
    </lineage>
</organism>
<feature type="compositionally biased region" description="Low complexity" evidence="1">
    <location>
        <begin position="1"/>
        <end position="25"/>
    </location>
</feature>
<dbReference type="RefSeq" id="WP_163722188.1">
    <property type="nucleotide sequence ID" value="NZ_AP022563.1"/>
</dbReference>
<proteinExistence type="predicted"/>
<gene>
    <name evidence="2" type="ORF">MDUV_29830</name>
</gene>
<dbReference type="EMBL" id="AP022563">
    <property type="protein sequence ID" value="BBX18123.1"/>
    <property type="molecule type" value="Genomic_DNA"/>
</dbReference>
<name>A0A7I7K245_9MYCO</name>